<feature type="domain" description="Protein kinase" evidence="3">
    <location>
        <begin position="1"/>
        <end position="190"/>
    </location>
</feature>
<keyword evidence="4" id="KW-0808">Transferase</keyword>
<proteinExistence type="predicted"/>
<dbReference type="PROSITE" id="PS50011">
    <property type="entry name" value="PROTEIN_KINASE_DOM"/>
    <property type="match status" value="1"/>
</dbReference>
<feature type="compositionally biased region" description="Polar residues" evidence="2">
    <location>
        <begin position="288"/>
        <end position="306"/>
    </location>
</feature>
<keyword evidence="5" id="KW-1185">Reference proteome</keyword>
<dbReference type="EC" id="2.7.11.1" evidence="1"/>
<dbReference type="InterPro" id="IPR008271">
    <property type="entry name" value="Ser/Thr_kinase_AS"/>
</dbReference>
<dbReference type="InterPro" id="IPR011009">
    <property type="entry name" value="Kinase-like_dom_sf"/>
</dbReference>
<dbReference type="InterPro" id="IPR050235">
    <property type="entry name" value="CK1_Ser-Thr_kinase"/>
</dbReference>
<feature type="compositionally biased region" description="Polar residues" evidence="2">
    <location>
        <begin position="649"/>
        <end position="664"/>
    </location>
</feature>
<sequence length="798" mass="87894">MELFGRNLSSLVKKQPKHAFSQVTTALIGLQSLEALELLHSKGYLHCDVKPSNFVIGRNSHRSTLYLIDFGLSRRFFPIDEQCNIASRGFRGTARYASVSMHQGCEQGRVDDLWSWLYMLVDLGTGTVPWHNIQDKVCYFSPVMSQEVIMQTKKASHASKLLEHMPIEYQDILLLLSSLTCYDQPNYSFLKSALLSVLESHSSLDTASFDWNPTETVYPSLWNVLNNNATALAQKNMRDLLLTDRQHSFDLDFVQSSTDTANDNDNSVQEQKEQGTRSPSPQSPKYPTPTHSSVLPTSEQEKSPGQCSGVPEPSRQFNRPERKTCDPPCFSMAPSARPESSTFRARSNTTGAHYSPPISPVDPNIDRPRVWTPRLPPRPLLRQPSIPEIRDIDDVGEKVRIPEQHSPTRLEEPWAPLFQTLHSHPSPISVASLPRTPGDTGTFSSQLLTPTLSQLSHIQHNTPQLPMGSLFHPPSLQSIAQLNSADLSMLCQDSKFSARVSERGEGSISSGQTILGTPGKNGLLPQVFACGSSILGTPLQHSSSFALFDGAKSEKTPPDLGMEPLFGQASAKLSSMHTSASASFLSPLSHSSQTPHSPRYNPNPTETPFSMNYNTTLGGLNATPSLLISARSHRHQNSFDIEPEPPNPSHQRTASQPVFPQTKLTIKHQRTPTSLSPRADSMPFFVSMPPNHRSKPYHSSFMSNSAAGSSNILLTAHSSAVSPVVNPTSNSFPFVPIEPNSSETFREARIVPLSGEFNPTHNQQTRVAASSLEYHEVALDQATPLPSPTARECDCVLF</sequence>
<gene>
    <name evidence="4" type="ORF">BLNAU_12599</name>
</gene>
<keyword evidence="4" id="KW-0418">Kinase</keyword>
<dbReference type="SMART" id="SM00220">
    <property type="entry name" value="S_TKc"/>
    <property type="match status" value="1"/>
</dbReference>
<reference evidence="4 5" key="1">
    <citation type="journal article" date="2022" name="bioRxiv">
        <title>Genomics of Preaxostyla Flagellates Illuminates Evolutionary Transitions and the Path Towards Mitochondrial Loss.</title>
        <authorList>
            <person name="Novak L.V.F."/>
            <person name="Treitli S.C."/>
            <person name="Pyrih J."/>
            <person name="Halakuc P."/>
            <person name="Pipaliya S.V."/>
            <person name="Vacek V."/>
            <person name="Brzon O."/>
            <person name="Soukal P."/>
            <person name="Eme L."/>
            <person name="Dacks J.B."/>
            <person name="Karnkowska A."/>
            <person name="Elias M."/>
            <person name="Hampl V."/>
        </authorList>
    </citation>
    <scope>NUCLEOTIDE SEQUENCE [LARGE SCALE GENOMIC DNA]</scope>
    <source>
        <strain evidence="4">NAU3</strain>
        <tissue evidence="4">Gut</tissue>
    </source>
</reference>
<dbReference type="Proteomes" id="UP001281761">
    <property type="component" value="Unassembled WGS sequence"/>
</dbReference>
<evidence type="ECO:0000256" key="1">
    <source>
        <dbReference type="ARBA" id="ARBA00012513"/>
    </source>
</evidence>
<feature type="compositionally biased region" description="Polar residues" evidence="2">
    <location>
        <begin position="256"/>
        <end position="269"/>
    </location>
</feature>
<name>A0ABQ9XJ81_9EUKA</name>
<comment type="caution">
    <text evidence="4">The sequence shown here is derived from an EMBL/GenBank/DDBJ whole genome shotgun (WGS) entry which is preliminary data.</text>
</comment>
<dbReference type="SUPFAM" id="SSF56112">
    <property type="entry name" value="Protein kinase-like (PK-like)"/>
    <property type="match status" value="1"/>
</dbReference>
<dbReference type="GO" id="GO:0004674">
    <property type="term" value="F:protein serine/threonine kinase activity"/>
    <property type="evidence" value="ECO:0007669"/>
    <property type="project" value="UniProtKB-EC"/>
</dbReference>
<dbReference type="InterPro" id="IPR000719">
    <property type="entry name" value="Prot_kinase_dom"/>
</dbReference>
<accession>A0ABQ9XJ81</accession>
<feature type="region of interest" description="Disordered" evidence="2">
    <location>
        <begin position="632"/>
        <end position="681"/>
    </location>
</feature>
<evidence type="ECO:0000313" key="5">
    <source>
        <dbReference type="Proteomes" id="UP001281761"/>
    </source>
</evidence>
<feature type="region of interest" description="Disordered" evidence="2">
    <location>
        <begin position="584"/>
        <end position="615"/>
    </location>
</feature>
<evidence type="ECO:0000259" key="3">
    <source>
        <dbReference type="PROSITE" id="PS50011"/>
    </source>
</evidence>
<evidence type="ECO:0000256" key="2">
    <source>
        <dbReference type="SAM" id="MobiDB-lite"/>
    </source>
</evidence>
<evidence type="ECO:0000313" key="4">
    <source>
        <dbReference type="EMBL" id="KAK2952492.1"/>
    </source>
</evidence>
<dbReference type="Gene3D" id="1.10.510.10">
    <property type="entry name" value="Transferase(Phosphotransferase) domain 1"/>
    <property type="match status" value="1"/>
</dbReference>
<dbReference type="EMBL" id="JARBJD010000103">
    <property type="protein sequence ID" value="KAK2952492.1"/>
    <property type="molecule type" value="Genomic_DNA"/>
</dbReference>
<feature type="region of interest" description="Disordered" evidence="2">
    <location>
        <begin position="256"/>
        <end position="370"/>
    </location>
</feature>
<dbReference type="Pfam" id="PF00069">
    <property type="entry name" value="Pkinase"/>
    <property type="match status" value="1"/>
</dbReference>
<feature type="compositionally biased region" description="Polar residues" evidence="2">
    <location>
        <begin position="593"/>
        <end position="615"/>
    </location>
</feature>
<protein>
    <recommendedName>
        <fullName evidence="1">non-specific serine/threonine protein kinase</fullName>
        <ecNumber evidence="1">2.7.11.1</ecNumber>
    </recommendedName>
</protein>
<dbReference type="PROSITE" id="PS00108">
    <property type="entry name" value="PROTEIN_KINASE_ST"/>
    <property type="match status" value="1"/>
</dbReference>
<organism evidence="4 5">
    <name type="scientific">Blattamonas nauphoetae</name>
    <dbReference type="NCBI Taxonomy" id="2049346"/>
    <lineage>
        <taxon>Eukaryota</taxon>
        <taxon>Metamonada</taxon>
        <taxon>Preaxostyla</taxon>
        <taxon>Oxymonadida</taxon>
        <taxon>Blattamonas</taxon>
    </lineage>
</organism>
<dbReference type="PANTHER" id="PTHR11909">
    <property type="entry name" value="CASEIN KINASE-RELATED"/>
    <property type="match status" value="1"/>
</dbReference>
<feature type="compositionally biased region" description="Polar residues" evidence="2">
    <location>
        <begin position="338"/>
        <end position="352"/>
    </location>
</feature>